<evidence type="ECO:0000256" key="6">
    <source>
        <dbReference type="HAMAP-Rule" id="MF_03117"/>
    </source>
</evidence>
<accession>A0A448YU17</accession>
<dbReference type="Pfam" id="PF00702">
    <property type="entry name" value="Hydrolase"/>
    <property type="match status" value="1"/>
</dbReference>
<feature type="binding site" evidence="6">
    <location>
        <position position="13"/>
    </location>
    <ligand>
        <name>Mg(2+)</name>
        <dbReference type="ChEBI" id="CHEBI:18420"/>
    </ligand>
</feature>
<dbReference type="InterPro" id="IPR023214">
    <property type="entry name" value="HAD_sf"/>
</dbReference>
<keyword evidence="2 6" id="KW-0479">Metal-binding</keyword>
<dbReference type="PANTHER" id="PTHR20371">
    <property type="entry name" value="ENOLASE-PHOSPHATASE E1"/>
    <property type="match status" value="1"/>
</dbReference>
<dbReference type="EMBL" id="CAACVR010000076">
    <property type="protein sequence ID" value="VEU24386.1"/>
    <property type="molecule type" value="Genomic_DNA"/>
</dbReference>
<comment type="subcellular location">
    <subcellularLocation>
        <location evidence="6">Cytoplasm</location>
    </subcellularLocation>
    <subcellularLocation>
        <location evidence="6">Nucleus</location>
    </subcellularLocation>
</comment>
<dbReference type="InterPro" id="IPR027511">
    <property type="entry name" value="ENOPH1_eukaryotes"/>
</dbReference>
<dbReference type="FunCoup" id="A0A448YU17">
    <property type="interactions" value="654"/>
</dbReference>
<protein>
    <recommendedName>
        <fullName evidence="6">Enolase-phosphatase E1</fullName>
        <ecNumber evidence="6">3.1.3.77</ecNumber>
    </recommendedName>
    <alternativeName>
        <fullName evidence="6">2,3-diketo-5-methylthio-1-phosphopentane phosphatase</fullName>
    </alternativeName>
</protein>
<keyword evidence="1 6" id="KW-0028">Amino-acid biosynthesis</keyword>
<reference evidence="7 8" key="1">
    <citation type="submission" date="2018-12" db="EMBL/GenBank/DDBJ databases">
        <authorList>
            <person name="Tiukova I."/>
            <person name="Dainat J."/>
        </authorList>
    </citation>
    <scope>NUCLEOTIDE SEQUENCE [LARGE SCALE GENOMIC DNA]</scope>
</reference>
<keyword evidence="6" id="KW-0963">Cytoplasm</keyword>
<dbReference type="GO" id="GO:0005634">
    <property type="term" value="C:nucleus"/>
    <property type="evidence" value="ECO:0007669"/>
    <property type="project" value="UniProtKB-SubCell"/>
</dbReference>
<evidence type="ECO:0000313" key="8">
    <source>
        <dbReference type="Proteomes" id="UP000290900"/>
    </source>
</evidence>
<dbReference type="GO" id="GO:0019509">
    <property type="term" value="P:L-methionine salvage from methylthioadenosine"/>
    <property type="evidence" value="ECO:0007669"/>
    <property type="project" value="UniProtKB-UniRule"/>
</dbReference>
<evidence type="ECO:0000256" key="2">
    <source>
        <dbReference type="ARBA" id="ARBA00022723"/>
    </source>
</evidence>
<dbReference type="STRING" id="13370.A0A448YU17"/>
<comment type="subunit">
    <text evidence="6">Monomer.</text>
</comment>
<gene>
    <name evidence="6" type="primary">UTR4</name>
    <name evidence="7" type="ORF">BRENAR_LOCUS5114</name>
</gene>
<keyword evidence="3 6" id="KW-0378">Hydrolase</keyword>
<evidence type="ECO:0000256" key="4">
    <source>
        <dbReference type="ARBA" id="ARBA00022842"/>
    </source>
</evidence>
<feature type="binding site" evidence="6">
    <location>
        <position position="186"/>
    </location>
    <ligand>
        <name>substrate</name>
    </ligand>
</feature>
<feature type="binding site" evidence="6">
    <location>
        <position position="210"/>
    </location>
    <ligand>
        <name>Mg(2+)</name>
        <dbReference type="ChEBI" id="CHEBI:18420"/>
    </ligand>
</feature>
<dbReference type="SFLD" id="SFLDG01129">
    <property type="entry name" value="C1.5:_HAD__Beta-PGM__Phosphata"/>
    <property type="match status" value="1"/>
</dbReference>
<evidence type="ECO:0000313" key="7">
    <source>
        <dbReference type="EMBL" id="VEU24386.1"/>
    </source>
</evidence>
<sequence length="254" mass="28792">MDATLPYQRVILDIEGTICPISFVKDELFPYFLDNIPSYISRFEFPLNDVQNNTKASNENMKALEILRQFPDEYQTSEESLLEHIKDLVRRDSKDSILKSLQGFVWQDGYNSGQIMAPLYEDAIEAMKFWSAILPSGLFIYSSGSVKAQKLLFGNVKLVSSQGMITRADLNGLISDYFDTVNIGNKRVPESYAKILEKIGAAERVLFLSDNPHEVEAAIGAGMTSYIVVRPGNQPLSEDDKRRFKVITHFQQLF</sequence>
<dbReference type="SUPFAM" id="SSF56784">
    <property type="entry name" value="HAD-like"/>
    <property type="match status" value="1"/>
</dbReference>
<dbReference type="AlphaFoldDB" id="A0A448YU17"/>
<feature type="binding site" evidence="6">
    <location>
        <position position="15"/>
    </location>
    <ligand>
        <name>Mg(2+)</name>
        <dbReference type="ChEBI" id="CHEBI:18420"/>
    </ligand>
</feature>
<name>A0A448YU17_BRENA</name>
<dbReference type="Gene3D" id="3.40.50.1000">
    <property type="entry name" value="HAD superfamily/HAD-like"/>
    <property type="match status" value="1"/>
</dbReference>
<evidence type="ECO:0000256" key="5">
    <source>
        <dbReference type="ARBA" id="ARBA00023167"/>
    </source>
</evidence>
<comment type="catalytic activity">
    <reaction evidence="6">
        <text>5-methylsulfanyl-2,3-dioxopentyl phosphate + H2O = 1,2-dihydroxy-5-(methylsulfanyl)pent-1-en-3-one + phosphate</text>
        <dbReference type="Rhea" id="RHEA:21700"/>
        <dbReference type="ChEBI" id="CHEBI:15377"/>
        <dbReference type="ChEBI" id="CHEBI:43474"/>
        <dbReference type="ChEBI" id="CHEBI:49252"/>
        <dbReference type="ChEBI" id="CHEBI:58828"/>
        <dbReference type="EC" id="3.1.3.77"/>
    </reaction>
</comment>
<dbReference type="Proteomes" id="UP000290900">
    <property type="component" value="Unassembled WGS sequence"/>
</dbReference>
<dbReference type="NCBIfam" id="TIGR01691">
    <property type="entry name" value="enolase-ppase"/>
    <property type="match status" value="1"/>
</dbReference>
<dbReference type="GO" id="GO:0005737">
    <property type="term" value="C:cytoplasm"/>
    <property type="evidence" value="ECO:0007669"/>
    <property type="project" value="UniProtKB-SubCell"/>
</dbReference>
<dbReference type="CDD" id="cd01629">
    <property type="entry name" value="HAD_EP"/>
    <property type="match status" value="1"/>
</dbReference>
<dbReference type="OrthoDB" id="272500at2759"/>
<evidence type="ECO:0000256" key="3">
    <source>
        <dbReference type="ARBA" id="ARBA00022801"/>
    </source>
</evidence>
<comment type="cofactor">
    <cofactor evidence="6">
        <name>Mg(2+)</name>
        <dbReference type="ChEBI" id="CHEBI:18420"/>
    </cofactor>
    <text evidence="6">Binds 1 Mg(2+) ion per subunit.</text>
</comment>
<organism evidence="7 8">
    <name type="scientific">Brettanomyces naardenensis</name>
    <name type="common">Yeast</name>
    <dbReference type="NCBI Taxonomy" id="13370"/>
    <lineage>
        <taxon>Eukaryota</taxon>
        <taxon>Fungi</taxon>
        <taxon>Dikarya</taxon>
        <taxon>Ascomycota</taxon>
        <taxon>Saccharomycotina</taxon>
        <taxon>Pichiomycetes</taxon>
        <taxon>Pichiales</taxon>
        <taxon>Pichiaceae</taxon>
        <taxon>Brettanomyces</taxon>
    </lineage>
</organism>
<keyword evidence="4 6" id="KW-0460">Magnesium</keyword>
<keyword evidence="6" id="KW-0539">Nucleus</keyword>
<dbReference type="SFLD" id="SFLDS00003">
    <property type="entry name" value="Haloacid_Dehalogenase"/>
    <property type="match status" value="1"/>
</dbReference>
<dbReference type="SFLD" id="SFLDG01133">
    <property type="entry name" value="C1.5.4:_Enolase-phosphatase_Li"/>
    <property type="match status" value="1"/>
</dbReference>
<comment type="pathway">
    <text evidence="6">Amino-acid biosynthesis; L-methionine biosynthesis via salvage pathway; L-methionine from S-methyl-5-thio-alpha-D-ribose 1-phosphate: step 3/6.</text>
</comment>
<dbReference type="EC" id="3.1.3.77" evidence="6"/>
<dbReference type="InterPro" id="IPR036412">
    <property type="entry name" value="HAD-like_sf"/>
</dbReference>
<dbReference type="GO" id="GO:0000287">
    <property type="term" value="F:magnesium ion binding"/>
    <property type="evidence" value="ECO:0007669"/>
    <property type="project" value="UniProtKB-UniRule"/>
</dbReference>
<dbReference type="UniPathway" id="UPA00904">
    <property type="reaction ID" value="UER00876"/>
</dbReference>
<comment type="function">
    <text evidence="6">Bifunctional enzyme that catalyzes the enolization of 2,3-diketo-5-methylthiopentyl-1-phosphate (DK-MTP-1-P) into the intermediate 2-hydroxy-3-keto-5-methylthiopentenyl-1-phosphate (HK-MTPenyl-1-P), which is then dephosphorylated to form the acireductone 1,2-dihydroxy-3-keto-5-methylthiopentene (DHK-MTPene).</text>
</comment>
<keyword evidence="8" id="KW-1185">Reference proteome</keyword>
<comment type="similarity">
    <text evidence="6">Belongs to the HAD-like hydrolase superfamily. MasA/MtnC family.</text>
</comment>
<dbReference type="PANTHER" id="PTHR20371:SF1">
    <property type="entry name" value="ENOLASE-PHOSPHATASE E1"/>
    <property type="match status" value="1"/>
</dbReference>
<evidence type="ECO:0000256" key="1">
    <source>
        <dbReference type="ARBA" id="ARBA00022605"/>
    </source>
</evidence>
<dbReference type="Gene3D" id="1.10.720.60">
    <property type="match status" value="1"/>
</dbReference>
<keyword evidence="5 6" id="KW-0486">Methionine biosynthesis</keyword>
<dbReference type="HAMAP" id="MF_03117">
    <property type="entry name" value="Salvage_MtnC_euk"/>
    <property type="match status" value="1"/>
</dbReference>
<proteinExistence type="inferred from homology"/>
<dbReference type="InParanoid" id="A0A448YU17"/>
<feature type="binding site" evidence="6">
    <location>
        <begin position="142"/>
        <end position="143"/>
    </location>
    <ligand>
        <name>substrate</name>
    </ligand>
</feature>
<dbReference type="GO" id="GO:0043874">
    <property type="term" value="F:acireductone synthase activity"/>
    <property type="evidence" value="ECO:0007669"/>
    <property type="project" value="UniProtKB-EC"/>
</dbReference>
<dbReference type="InterPro" id="IPR023943">
    <property type="entry name" value="Enolase-ppase_E1"/>
</dbReference>
<comment type="pathway">
    <text evidence="6">Amino-acid biosynthesis; L-methionine biosynthesis via salvage pathway; L-methionine from S-methyl-5-thio-alpha-D-ribose 1-phosphate: step 4/6.</text>
</comment>